<dbReference type="Pfam" id="PF13589">
    <property type="entry name" value="HATPase_c_3"/>
    <property type="match status" value="1"/>
</dbReference>
<dbReference type="GO" id="GO:0005634">
    <property type="term" value="C:nucleus"/>
    <property type="evidence" value="ECO:0007669"/>
    <property type="project" value="UniProtKB-SubCell"/>
</dbReference>
<feature type="compositionally biased region" description="Basic and acidic residues" evidence="6">
    <location>
        <begin position="607"/>
        <end position="617"/>
    </location>
</feature>
<organism evidence="7 8">
    <name type="scientific">Caenorhabditis briggsae</name>
    <dbReference type="NCBI Taxonomy" id="6238"/>
    <lineage>
        <taxon>Eukaryota</taxon>
        <taxon>Metazoa</taxon>
        <taxon>Ecdysozoa</taxon>
        <taxon>Nematoda</taxon>
        <taxon>Chromadorea</taxon>
        <taxon>Rhabditida</taxon>
        <taxon>Rhabditina</taxon>
        <taxon>Rhabditomorpha</taxon>
        <taxon>Rhabditoidea</taxon>
        <taxon>Rhabditidae</taxon>
        <taxon>Peloderinae</taxon>
        <taxon>Caenorhabditis</taxon>
    </lineage>
</organism>
<dbReference type="GO" id="GO:0046872">
    <property type="term" value="F:metal ion binding"/>
    <property type="evidence" value="ECO:0007669"/>
    <property type="project" value="UniProtKB-KW"/>
</dbReference>
<keyword evidence="2" id="KW-0479">Metal-binding</keyword>
<feature type="coiled-coil region" evidence="5">
    <location>
        <begin position="279"/>
        <end position="313"/>
    </location>
</feature>
<dbReference type="SUPFAM" id="SSF55874">
    <property type="entry name" value="ATPase domain of HSP90 chaperone/DNA topoisomerase II/histidine kinase"/>
    <property type="match status" value="1"/>
</dbReference>
<comment type="subcellular location">
    <subcellularLocation>
        <location evidence="1">Nucleus</location>
    </subcellularLocation>
</comment>
<dbReference type="PANTHER" id="PTHR23337">
    <property type="entry name" value="ZINC FINGER CW-TYPE COILED-COIL DOMAIN PROTEIN 1"/>
    <property type="match status" value="1"/>
</dbReference>
<dbReference type="AlphaFoldDB" id="A0AAE9DFL3"/>
<sequence>MNGFRKLDHLNSASLTLKHLLNNSTVHQSPQSAIAEFVDNSYDANAKNCSIEVYDTPNNERIEILDDGDGMTRSEALNIVKFGFSNKVDNAIGRYGMGLKSGGLYIGRDILLLTKKDDEETAVFISHSFLRAENTDEKVYIPSPSWKYGEAHVPTIEDAERFDDECGIINQYMSVEGYESFEQLFDKIPGEHGTLIIISKLQRDPRGELEINITGDKWDIQDIGDNLPPHKLSLRKYLEILYLNPKMAITLRGKDVYPRNVVDNWMARYTVEYNGDMSTESLNKTIHEIQAQKAQLERQKTLLLSENAEYYNEENRHDEGSERKRMARTQLVKYNADIRICETEIAVAKAEKGKSMKAVIGLHVENREECGIHFYVNNRLIIFGHKSKFWNKNEEAIGISVYMDLKFCRFRPTSNKQGFECLKDFNAIVKKCDQTVQIYHDHLKNIWIPRHMKSEWPLQKGKHDFKSFWKTYGYASLDNNCKQTYLEGAPQMNRQAVIEKECGIWKLCLKCRMWKRIRNQSEVFGPISDDMFQCRNVKRVCGNEPDGEATRSDLPLKVKEPADVKSSASASMLSARQAPTSSSNRWMMPSTRAKNIPTTSSLPSFRRKPEPSPKQADDFSGIEDDDVLPFSGSGPRRSPRKEHKPSLFDIDDDIDDEEVPPPRRRARIAASDSDCSSEEPVRKIAASSKPSRPAASQNRRSTGAAAKPDYERMYNALAKDVGQLLEMMPESATSSRRVKNQVELVKKRIDRRFSEKWSDHNMPICHMKF</sequence>
<protein>
    <submittedName>
        <fullName evidence="7">Uncharacterized protein</fullName>
    </submittedName>
</protein>
<feature type="region of interest" description="Disordered" evidence="6">
    <location>
        <begin position="545"/>
        <end position="710"/>
    </location>
</feature>
<evidence type="ECO:0000256" key="3">
    <source>
        <dbReference type="ARBA" id="ARBA00023054"/>
    </source>
</evidence>
<dbReference type="FunFam" id="3.30.565.10:FF:000311">
    <property type="entry name" value="Protein CBG23571"/>
    <property type="match status" value="1"/>
</dbReference>
<keyword evidence="4" id="KW-0539">Nucleus</keyword>
<evidence type="ECO:0000256" key="1">
    <source>
        <dbReference type="ARBA" id="ARBA00004123"/>
    </source>
</evidence>
<evidence type="ECO:0000313" key="7">
    <source>
        <dbReference type="EMBL" id="ULU02475.1"/>
    </source>
</evidence>
<evidence type="ECO:0000313" key="8">
    <source>
        <dbReference type="Proteomes" id="UP000827892"/>
    </source>
</evidence>
<evidence type="ECO:0000256" key="2">
    <source>
        <dbReference type="ARBA" id="ARBA00022723"/>
    </source>
</evidence>
<evidence type="ECO:0000256" key="5">
    <source>
        <dbReference type="SAM" id="Coils"/>
    </source>
</evidence>
<evidence type="ECO:0000256" key="4">
    <source>
        <dbReference type="ARBA" id="ARBA00023242"/>
    </source>
</evidence>
<dbReference type="Gene3D" id="3.30.565.10">
    <property type="entry name" value="Histidine kinase-like ATPase, C-terminal domain"/>
    <property type="match status" value="1"/>
</dbReference>
<feature type="compositionally biased region" description="Low complexity" evidence="6">
    <location>
        <begin position="685"/>
        <end position="696"/>
    </location>
</feature>
<proteinExistence type="predicted"/>
<name>A0AAE9DFL3_CAEBR</name>
<keyword evidence="3 5" id="KW-0175">Coiled coil</keyword>
<accession>A0AAE9DFL3</accession>
<feature type="compositionally biased region" description="Basic and acidic residues" evidence="6">
    <location>
        <begin position="548"/>
        <end position="563"/>
    </location>
</feature>
<dbReference type="InterPro" id="IPR036890">
    <property type="entry name" value="HATPase_C_sf"/>
</dbReference>
<evidence type="ECO:0000256" key="6">
    <source>
        <dbReference type="SAM" id="MobiDB-lite"/>
    </source>
</evidence>
<dbReference type="Proteomes" id="UP000827892">
    <property type="component" value="Chromosome III"/>
</dbReference>
<feature type="compositionally biased region" description="Polar residues" evidence="6">
    <location>
        <begin position="566"/>
        <end position="585"/>
    </location>
</feature>
<dbReference type="EMBL" id="CP090893">
    <property type="protein sequence ID" value="ULU02475.1"/>
    <property type="molecule type" value="Genomic_DNA"/>
</dbReference>
<feature type="compositionally biased region" description="Polar residues" evidence="6">
    <location>
        <begin position="592"/>
        <end position="603"/>
    </location>
</feature>
<feature type="compositionally biased region" description="Acidic residues" evidence="6">
    <location>
        <begin position="649"/>
        <end position="659"/>
    </location>
</feature>
<reference evidence="7 8" key="1">
    <citation type="submission" date="2022-05" db="EMBL/GenBank/DDBJ databases">
        <title>Chromosome-level reference genomes for two strains of Caenorhabditis briggsae: an improved platform for comparative genomics.</title>
        <authorList>
            <person name="Stevens L."/>
            <person name="Andersen E.C."/>
        </authorList>
    </citation>
    <scope>NUCLEOTIDE SEQUENCE [LARGE SCALE GENOMIC DNA]</scope>
    <source>
        <strain evidence="7">QX1410_ONT</strain>
        <tissue evidence="7">Whole-organism</tissue>
    </source>
</reference>
<dbReference type="PANTHER" id="PTHR23337:SF3">
    <property type="entry name" value="MORC FAMILY CW-TYPE ZINC FINGER 2"/>
    <property type="match status" value="1"/>
</dbReference>
<gene>
    <name evidence="7" type="ORF">L3Y34_002220</name>
</gene>